<evidence type="ECO:0000313" key="2">
    <source>
        <dbReference type="EMBL" id="KNF06941.1"/>
    </source>
</evidence>
<dbReference type="OrthoDB" id="1809393at2"/>
<accession>A0A0L0W615</accession>
<protein>
    <recommendedName>
        <fullName evidence="1">YopX protein domain-containing protein</fullName>
    </recommendedName>
</protein>
<reference evidence="3" key="1">
    <citation type="submission" date="2015-07" db="EMBL/GenBank/DDBJ databases">
        <title>Draft genome sequence of the purine-degrading Gottschalkia purinilyticum DSM 1384 (formerly Clostridium purinilyticum).</title>
        <authorList>
            <person name="Poehlein A."/>
            <person name="Schiel-Bengelsdorf B."/>
            <person name="Bengelsdorf F.R."/>
            <person name="Daniel R."/>
            <person name="Duerre P."/>
        </authorList>
    </citation>
    <scope>NUCLEOTIDE SEQUENCE [LARGE SCALE GENOMIC DNA]</scope>
    <source>
        <strain evidence="3">DSM 1384</strain>
    </source>
</reference>
<dbReference type="SUPFAM" id="SSF159006">
    <property type="entry name" value="YopX-like"/>
    <property type="match status" value="1"/>
</dbReference>
<gene>
    <name evidence="2" type="ORF">CLPU_57c00010</name>
</gene>
<dbReference type="InterPro" id="IPR023385">
    <property type="entry name" value="YopX-like_C"/>
</dbReference>
<feature type="domain" description="YopX protein" evidence="1">
    <location>
        <begin position="6"/>
        <end position="135"/>
    </location>
</feature>
<dbReference type="Pfam" id="PF09643">
    <property type="entry name" value="YopX"/>
    <property type="match status" value="1"/>
</dbReference>
<dbReference type="NCBIfam" id="TIGR01671">
    <property type="entry name" value="phage_TIGR01671"/>
    <property type="match status" value="1"/>
</dbReference>
<dbReference type="STRING" id="1503.CLPU_57c00010"/>
<dbReference type="Proteomes" id="UP000037267">
    <property type="component" value="Unassembled WGS sequence"/>
</dbReference>
<dbReference type="AlphaFoldDB" id="A0A0L0W615"/>
<dbReference type="RefSeq" id="WP_050379137.1">
    <property type="nucleotide sequence ID" value="NZ_LGSS01000057.1"/>
</dbReference>
<dbReference type="Gene3D" id="2.30.30.290">
    <property type="entry name" value="YopX-like domains"/>
    <property type="match status" value="1"/>
</dbReference>
<comment type="caution">
    <text evidence="2">The sequence shown here is derived from an EMBL/GenBank/DDBJ whole genome shotgun (WGS) entry which is preliminary data.</text>
</comment>
<sequence>MDTETKFRVWDKDRNEMYYLTDNTTENNSIMDMRIVFDELGICVFVKGYGEEEFKNIRNFKLMQYTGLKDMNGKEIYEGDIVEYCNTLTELSEVIVSKVIYRKGCFGIEGFFKGSFIAFSDISPEHIKIVGNVYEKEA</sequence>
<organism evidence="2 3">
    <name type="scientific">Gottschalkia purinilytica</name>
    <name type="common">Clostridium purinilyticum</name>
    <dbReference type="NCBI Taxonomy" id="1503"/>
    <lineage>
        <taxon>Bacteria</taxon>
        <taxon>Bacillati</taxon>
        <taxon>Bacillota</taxon>
        <taxon>Tissierellia</taxon>
        <taxon>Tissierellales</taxon>
        <taxon>Gottschalkiaceae</taxon>
        <taxon>Gottschalkia</taxon>
    </lineage>
</organism>
<dbReference type="InterPro" id="IPR010024">
    <property type="entry name" value="CHP16711"/>
</dbReference>
<dbReference type="EMBL" id="LGSS01000057">
    <property type="protein sequence ID" value="KNF06941.1"/>
    <property type="molecule type" value="Genomic_DNA"/>
</dbReference>
<keyword evidence="3" id="KW-1185">Reference proteome</keyword>
<dbReference type="InterPro" id="IPR019096">
    <property type="entry name" value="YopX_protein"/>
</dbReference>
<name>A0A0L0W615_GOTPU</name>
<evidence type="ECO:0000313" key="3">
    <source>
        <dbReference type="Proteomes" id="UP000037267"/>
    </source>
</evidence>
<proteinExistence type="predicted"/>
<evidence type="ECO:0000259" key="1">
    <source>
        <dbReference type="Pfam" id="PF09643"/>
    </source>
</evidence>